<keyword evidence="1" id="KW-1133">Transmembrane helix</keyword>
<dbReference type="InterPro" id="IPR021215">
    <property type="entry name" value="DUF2752"/>
</dbReference>
<feature type="transmembrane region" description="Helical" evidence="1">
    <location>
        <begin position="117"/>
        <end position="134"/>
    </location>
</feature>
<protein>
    <submittedName>
        <fullName evidence="2">DUF2752 domain-containing protein</fullName>
    </submittedName>
</protein>
<evidence type="ECO:0000313" key="3">
    <source>
        <dbReference type="Proteomes" id="UP000249177"/>
    </source>
</evidence>
<reference evidence="2 3" key="1">
    <citation type="submission" date="2018-06" db="EMBL/GenBank/DDBJ databases">
        <title>Flavobacterium sp IMCC34762, genome.</title>
        <authorList>
            <person name="Joung Y."/>
            <person name="Cho J."/>
            <person name="Song J."/>
        </authorList>
    </citation>
    <scope>NUCLEOTIDE SEQUENCE [LARGE SCALE GENOMIC DNA]</scope>
    <source>
        <strain evidence="2 3">IMCC34762</strain>
    </source>
</reference>
<dbReference type="EMBL" id="QKXH01000001">
    <property type="protein sequence ID" value="PZX95448.1"/>
    <property type="molecule type" value="Genomic_DNA"/>
</dbReference>
<feature type="transmembrane region" description="Helical" evidence="1">
    <location>
        <begin position="7"/>
        <end position="26"/>
    </location>
</feature>
<keyword evidence="1" id="KW-0472">Membrane</keyword>
<dbReference type="RefSeq" id="WP_111408515.1">
    <property type="nucleotide sequence ID" value="NZ_QKXH01000001.1"/>
</dbReference>
<name>A0A2W7TZI5_9FLAO</name>
<accession>A0A2W7TZI5</accession>
<keyword evidence="3" id="KW-1185">Reference proteome</keyword>
<feature type="transmembrane region" description="Helical" evidence="1">
    <location>
        <begin position="75"/>
        <end position="96"/>
    </location>
</feature>
<evidence type="ECO:0000313" key="2">
    <source>
        <dbReference type="EMBL" id="PZX95448.1"/>
    </source>
</evidence>
<comment type="caution">
    <text evidence="2">The sequence shown here is derived from an EMBL/GenBank/DDBJ whole genome shotgun (WGS) entry which is preliminary data.</text>
</comment>
<dbReference type="Proteomes" id="UP000249177">
    <property type="component" value="Unassembled WGS sequence"/>
</dbReference>
<keyword evidence="1" id="KW-0812">Transmembrane</keyword>
<dbReference type="OrthoDB" id="9815897at2"/>
<dbReference type="Pfam" id="PF10825">
    <property type="entry name" value="DUF2752"/>
    <property type="match status" value="1"/>
</dbReference>
<sequence length="137" mass="15708">MSKNKLYILILFACFLGYSWLLFLKLTPVKNSGLDLTVCVFKRVTSLPCPSCGTTRAVSYLFNGEIVKSLFLNPFGIIVAGIMVVSPGWIIWDTVAKKQSFYNFYIKTEKLIRKKKIAIPLIVLVILNWVWNIYKHL</sequence>
<evidence type="ECO:0000256" key="1">
    <source>
        <dbReference type="SAM" id="Phobius"/>
    </source>
</evidence>
<gene>
    <name evidence="2" type="ORF">DOS84_02465</name>
</gene>
<organism evidence="2 3">
    <name type="scientific">Flavobacterium aquariorum</name>
    <dbReference type="NCBI Taxonomy" id="2217670"/>
    <lineage>
        <taxon>Bacteria</taxon>
        <taxon>Pseudomonadati</taxon>
        <taxon>Bacteroidota</taxon>
        <taxon>Flavobacteriia</taxon>
        <taxon>Flavobacteriales</taxon>
        <taxon>Flavobacteriaceae</taxon>
        <taxon>Flavobacterium</taxon>
    </lineage>
</organism>
<dbReference type="AlphaFoldDB" id="A0A2W7TZI5"/>
<proteinExistence type="predicted"/>